<reference evidence="1" key="1">
    <citation type="submission" date="2021-05" db="EMBL/GenBank/DDBJ databases">
        <authorList>
            <person name="Scholz U."/>
            <person name="Mascher M."/>
            <person name="Fiebig A."/>
        </authorList>
    </citation>
    <scope>NUCLEOTIDE SEQUENCE [LARGE SCALE GENOMIC DNA]</scope>
</reference>
<protein>
    <submittedName>
        <fullName evidence="1">Uncharacterized protein</fullName>
    </submittedName>
</protein>
<accession>A0ACD5WK43</accession>
<dbReference type="Proteomes" id="UP001732700">
    <property type="component" value="Chromosome 4A"/>
</dbReference>
<evidence type="ECO:0000313" key="1">
    <source>
        <dbReference type="EnsemblPlants" id="AVESA.00010b.r2.4AG0648120.1.CDS"/>
    </source>
</evidence>
<dbReference type="EnsemblPlants" id="AVESA.00010b.r2.4AG0648120.1">
    <property type="protein sequence ID" value="AVESA.00010b.r2.4AG0648120.1.CDS"/>
    <property type="gene ID" value="AVESA.00010b.r2.4AG0648120"/>
</dbReference>
<evidence type="ECO:0000313" key="2">
    <source>
        <dbReference type="Proteomes" id="UP001732700"/>
    </source>
</evidence>
<name>A0ACD5WK43_AVESA</name>
<sequence length="443" mass="49050">MSPCCRVLLGCCCFLPRPPEQRGRRRDAQPPLSPVAGLPDDDDLLAEILVRLLPKPSSLPRASLVCKRWRSIATDAAFRRRFRARHRKLPVLGAFLDSATELKFVPLLDLPDRIPSERFSLDLHADGYRSWSVLGCRHGRVLLINRAAHVLLVFEPVSGDTHRILLPPVFARDGFTATANGAVLCAAGDDQDHVHGDCHTSPFKVVVVGTIEQQRIAVACVYSSETGVWGDIASTAEQCQGYVSSFPCILIRTALYWFLTGYGYNDAILQFDLDNQSLTLISKPPAGPVGYQSRIIRGEDGGLGLAILLYPRLQLWDFKVDCHGVATWMPWKKINMDQMLGPKANSAIIVGYAEDADAIFMSIYKASYSRGLTIVQLEPMMVKECHGRFSANIYHPLTSFYTAGIARTRSTPVIEPQQHRAPKAACTNPISYRHTCISPSSFV</sequence>
<proteinExistence type="predicted"/>
<keyword evidence="2" id="KW-1185">Reference proteome</keyword>
<reference evidence="1" key="2">
    <citation type="submission" date="2025-09" db="UniProtKB">
        <authorList>
            <consortium name="EnsemblPlants"/>
        </authorList>
    </citation>
    <scope>IDENTIFICATION</scope>
</reference>
<organism evidence="1 2">
    <name type="scientific">Avena sativa</name>
    <name type="common">Oat</name>
    <dbReference type="NCBI Taxonomy" id="4498"/>
    <lineage>
        <taxon>Eukaryota</taxon>
        <taxon>Viridiplantae</taxon>
        <taxon>Streptophyta</taxon>
        <taxon>Embryophyta</taxon>
        <taxon>Tracheophyta</taxon>
        <taxon>Spermatophyta</taxon>
        <taxon>Magnoliopsida</taxon>
        <taxon>Liliopsida</taxon>
        <taxon>Poales</taxon>
        <taxon>Poaceae</taxon>
        <taxon>BOP clade</taxon>
        <taxon>Pooideae</taxon>
        <taxon>Poodae</taxon>
        <taxon>Poeae</taxon>
        <taxon>Poeae Chloroplast Group 1 (Aveneae type)</taxon>
        <taxon>Aveninae</taxon>
        <taxon>Avena</taxon>
    </lineage>
</organism>